<evidence type="ECO:0000313" key="1">
    <source>
        <dbReference type="EMBL" id="KAL2837255.1"/>
    </source>
</evidence>
<reference evidence="1 2" key="1">
    <citation type="submission" date="2024-07" db="EMBL/GenBank/DDBJ databases">
        <title>Section-level genome sequencing and comparative genomics of Aspergillus sections Usti and Cavernicolus.</title>
        <authorList>
            <consortium name="Lawrence Berkeley National Laboratory"/>
            <person name="Nybo J.L."/>
            <person name="Vesth T.C."/>
            <person name="Theobald S."/>
            <person name="Frisvad J.C."/>
            <person name="Larsen T.O."/>
            <person name="Kjaerboelling I."/>
            <person name="Rothschild-Mancinelli K."/>
            <person name="Lyhne E.K."/>
            <person name="Kogle M.E."/>
            <person name="Barry K."/>
            <person name="Clum A."/>
            <person name="Na H."/>
            <person name="Ledsgaard L."/>
            <person name="Lin J."/>
            <person name="Lipzen A."/>
            <person name="Kuo A."/>
            <person name="Riley R."/>
            <person name="Mondo S."/>
            <person name="Labutti K."/>
            <person name="Haridas S."/>
            <person name="Pangalinan J."/>
            <person name="Salamov A.A."/>
            <person name="Simmons B.A."/>
            <person name="Magnuson J.K."/>
            <person name="Chen J."/>
            <person name="Drula E."/>
            <person name="Henrissat B."/>
            <person name="Wiebenga A."/>
            <person name="Lubbers R.J."/>
            <person name="Gomes A.C."/>
            <person name="Makela M.R."/>
            <person name="Stajich J."/>
            <person name="Grigoriev I.V."/>
            <person name="Mortensen U.H."/>
            <person name="De Vries R.P."/>
            <person name="Baker S.E."/>
            <person name="Andersen M.R."/>
        </authorList>
    </citation>
    <scope>NUCLEOTIDE SEQUENCE [LARGE SCALE GENOMIC DNA]</scope>
    <source>
        <strain evidence="1 2">CBS 123904</strain>
    </source>
</reference>
<dbReference type="EMBL" id="JBFXLU010000164">
    <property type="protein sequence ID" value="KAL2837255.1"/>
    <property type="molecule type" value="Genomic_DNA"/>
</dbReference>
<organism evidence="1 2">
    <name type="scientific">Aspergillus pseudoustus</name>
    <dbReference type="NCBI Taxonomy" id="1810923"/>
    <lineage>
        <taxon>Eukaryota</taxon>
        <taxon>Fungi</taxon>
        <taxon>Dikarya</taxon>
        <taxon>Ascomycota</taxon>
        <taxon>Pezizomycotina</taxon>
        <taxon>Eurotiomycetes</taxon>
        <taxon>Eurotiomycetidae</taxon>
        <taxon>Eurotiales</taxon>
        <taxon>Aspergillaceae</taxon>
        <taxon>Aspergillus</taxon>
        <taxon>Aspergillus subgen. Nidulantes</taxon>
    </lineage>
</organism>
<keyword evidence="2" id="KW-1185">Reference proteome</keyword>
<protein>
    <submittedName>
        <fullName evidence="1">Uncharacterized protein</fullName>
    </submittedName>
</protein>
<proteinExistence type="predicted"/>
<dbReference type="Proteomes" id="UP001610446">
    <property type="component" value="Unassembled WGS sequence"/>
</dbReference>
<sequence length="162" mass="17864">MRRITRPIVSHHACLQIIGSADDAPASQHKGQQSFPPLALMLMIVFIPDRCSTAQKASHNAEAGGASCFTRLRARIKGARSTSRQGRARPPWSRVTAFPFPGRRLKKARFTASISSSKQVKPPRLPRLPVPLLVLSFQHQPGTYGTKPSTGYQTTGRRFCCE</sequence>
<comment type="caution">
    <text evidence="1">The sequence shown here is derived from an EMBL/GenBank/DDBJ whole genome shotgun (WGS) entry which is preliminary data.</text>
</comment>
<evidence type="ECO:0000313" key="2">
    <source>
        <dbReference type="Proteomes" id="UP001610446"/>
    </source>
</evidence>
<gene>
    <name evidence="1" type="ORF">BJY01DRAFT_46872</name>
</gene>
<accession>A0ABR4JB60</accession>
<name>A0ABR4JB60_9EURO</name>